<name>A0A1Y1UWV1_9FUNG</name>
<keyword evidence="1 2" id="KW-0694">RNA-binding</keyword>
<dbReference type="SMART" id="SM00360">
    <property type="entry name" value="RRM"/>
    <property type="match status" value="2"/>
</dbReference>
<dbReference type="InterPro" id="IPR045164">
    <property type="entry name" value="RBM41/RNPC3"/>
</dbReference>
<evidence type="ECO:0000256" key="1">
    <source>
        <dbReference type="ARBA" id="ARBA00022884"/>
    </source>
</evidence>
<proteinExistence type="predicted"/>
<dbReference type="InterPro" id="IPR000504">
    <property type="entry name" value="RRM_dom"/>
</dbReference>
<reference evidence="4 5" key="2">
    <citation type="submission" date="2016-08" db="EMBL/GenBank/DDBJ databases">
        <title>Pervasive Adenine N6-methylation of Active Genes in Fungi.</title>
        <authorList>
            <consortium name="DOE Joint Genome Institute"/>
            <person name="Mondo S.J."/>
            <person name="Dannebaum R.O."/>
            <person name="Kuo R.C."/>
            <person name="Labutti K."/>
            <person name="Haridas S."/>
            <person name="Kuo A."/>
            <person name="Salamov A."/>
            <person name="Ahrendt S.R."/>
            <person name="Lipzen A."/>
            <person name="Sullivan W."/>
            <person name="Andreopoulos W.B."/>
            <person name="Clum A."/>
            <person name="Lindquist E."/>
            <person name="Daum C."/>
            <person name="Ramamoorthy G.K."/>
            <person name="Gryganskyi A."/>
            <person name="Culley D."/>
            <person name="Magnuson J.K."/>
            <person name="James T.Y."/>
            <person name="O'Malley M.A."/>
            <person name="Stajich J.E."/>
            <person name="Spatafora J.W."/>
            <person name="Visel A."/>
            <person name="Grigoriev I.V."/>
        </authorList>
    </citation>
    <scope>NUCLEOTIDE SEQUENCE [LARGE SCALE GENOMIC DNA]</scope>
    <source>
        <strain evidence="5">finn</strain>
    </source>
</reference>
<dbReference type="Gene3D" id="3.30.70.330">
    <property type="match status" value="2"/>
</dbReference>
<keyword evidence="5" id="KW-1185">Reference proteome</keyword>
<dbReference type="STRING" id="1754191.A0A1Y1UWV1"/>
<organism evidence="4 5">
    <name type="scientific">Piromyces finnis</name>
    <dbReference type="NCBI Taxonomy" id="1754191"/>
    <lineage>
        <taxon>Eukaryota</taxon>
        <taxon>Fungi</taxon>
        <taxon>Fungi incertae sedis</taxon>
        <taxon>Chytridiomycota</taxon>
        <taxon>Chytridiomycota incertae sedis</taxon>
        <taxon>Neocallimastigomycetes</taxon>
        <taxon>Neocallimastigales</taxon>
        <taxon>Neocallimastigaceae</taxon>
        <taxon>Piromyces</taxon>
    </lineage>
</organism>
<dbReference type="SUPFAM" id="SSF54928">
    <property type="entry name" value="RNA-binding domain, RBD"/>
    <property type="match status" value="2"/>
</dbReference>
<evidence type="ECO:0000313" key="5">
    <source>
        <dbReference type="Proteomes" id="UP000193719"/>
    </source>
</evidence>
<dbReference type="GO" id="GO:0097157">
    <property type="term" value="F:pre-mRNA intronic binding"/>
    <property type="evidence" value="ECO:0007669"/>
    <property type="project" value="TreeGrafter"/>
</dbReference>
<evidence type="ECO:0000259" key="3">
    <source>
        <dbReference type="PROSITE" id="PS50102"/>
    </source>
</evidence>
<dbReference type="OrthoDB" id="277802at2759"/>
<comment type="caution">
    <text evidence="4">The sequence shown here is derived from an EMBL/GenBank/DDBJ whole genome shotgun (WGS) entry which is preliminary data.</text>
</comment>
<sequence length="443" mass="51292">MDLNTTTLKVKNIPNFILKDKKKTEELFKQFSGVDIRTFYNSTQYNGYAYVNFPNRELASLASVRIQQLSFEPNKYLSVEFAIPDQEKINKNQSIFFGKIPTSENNLILNNSNNNFNEIPNYKVIEQNETPSSIAPELGIDYPSMPTLKYQYPPPNPDIIINIMNAIVAVPKLYIQVIHLMNKMNLPPPFGEATNMTPMLYNYFYKNKTEELKKRKKRETLLSSDESELESDDDKKIEFLKKGNIVLNDQITTTSHINKKPKIMTNQNEIQIKINLDNKLTEKNKNEIVDRNEIPSKPLILTNNDIPSNPPILTNNDIVNYEPNEHCISLDELNKMKISQEEMEKLPAYRNYKEGVPSRTLFLKNINVKLTKEKDLEHIFGRYLRDEEMSEKLNIRLMVSGRMKGQAFVKLPTVEMATLLLKEVHGYILNDKAIIIQYGKSND</sequence>
<accession>A0A1Y1UWV1</accession>
<feature type="domain" description="RRM" evidence="3">
    <location>
        <begin position="6"/>
        <end position="84"/>
    </location>
</feature>
<dbReference type="PANTHER" id="PTHR16105">
    <property type="entry name" value="RNA-BINDING REGION-CONTAINING PROTEIN 3"/>
    <property type="match status" value="1"/>
</dbReference>
<dbReference type="GO" id="GO:0030626">
    <property type="term" value="F:U12 snRNA binding"/>
    <property type="evidence" value="ECO:0007669"/>
    <property type="project" value="TreeGrafter"/>
</dbReference>
<feature type="domain" description="RRM" evidence="3">
    <location>
        <begin position="359"/>
        <end position="441"/>
    </location>
</feature>
<dbReference type="AlphaFoldDB" id="A0A1Y1UWV1"/>
<protein>
    <recommendedName>
        <fullName evidence="3">RRM domain-containing protein</fullName>
    </recommendedName>
</protein>
<evidence type="ECO:0000256" key="2">
    <source>
        <dbReference type="PROSITE-ProRule" id="PRU00176"/>
    </source>
</evidence>
<dbReference type="EMBL" id="MCFH01000073">
    <property type="protein sequence ID" value="ORX41981.1"/>
    <property type="molecule type" value="Genomic_DNA"/>
</dbReference>
<dbReference type="GO" id="GO:0000398">
    <property type="term" value="P:mRNA splicing, via spliceosome"/>
    <property type="evidence" value="ECO:0007669"/>
    <property type="project" value="TreeGrafter"/>
</dbReference>
<dbReference type="Gene3D" id="6.10.250.610">
    <property type="match status" value="1"/>
</dbReference>
<dbReference type="Proteomes" id="UP000193719">
    <property type="component" value="Unassembled WGS sequence"/>
</dbReference>
<dbReference type="PROSITE" id="PS50102">
    <property type="entry name" value="RRM"/>
    <property type="match status" value="2"/>
</dbReference>
<dbReference type="GO" id="GO:0005689">
    <property type="term" value="C:U12-type spliceosomal complex"/>
    <property type="evidence" value="ECO:0007669"/>
    <property type="project" value="TreeGrafter"/>
</dbReference>
<dbReference type="InterPro" id="IPR012677">
    <property type="entry name" value="Nucleotide-bd_a/b_plait_sf"/>
</dbReference>
<dbReference type="InterPro" id="IPR035979">
    <property type="entry name" value="RBD_domain_sf"/>
</dbReference>
<gene>
    <name evidence="4" type="ORF">BCR36DRAFT_587560</name>
</gene>
<reference evidence="4 5" key="1">
    <citation type="submission" date="2016-08" db="EMBL/GenBank/DDBJ databases">
        <title>Genomes of anaerobic fungi encode conserved fungal cellulosomes for biomass hydrolysis.</title>
        <authorList>
            <consortium name="DOE Joint Genome Institute"/>
            <person name="Haitjema C.H."/>
            <person name="Gilmore S.P."/>
            <person name="Henske J.K."/>
            <person name="Solomon K.V."/>
            <person name="De Groot R."/>
            <person name="Kuo A."/>
            <person name="Mondo S.J."/>
            <person name="Salamov A.A."/>
            <person name="Labutti K."/>
            <person name="Zhao Z."/>
            <person name="Chiniquy J."/>
            <person name="Barry K."/>
            <person name="Brewer H.M."/>
            <person name="Purvine S.O."/>
            <person name="Wright A.T."/>
            <person name="Boxma B."/>
            <person name="Van Alen T."/>
            <person name="Hackstein J.H."/>
            <person name="Baker S.E."/>
            <person name="Grigoriev I.V."/>
            <person name="O'Malley M.A."/>
        </authorList>
    </citation>
    <scope>NUCLEOTIDE SEQUENCE [LARGE SCALE GENOMIC DNA]</scope>
    <source>
        <strain evidence="5">finn</strain>
    </source>
</reference>
<dbReference type="PANTHER" id="PTHR16105:SF0">
    <property type="entry name" value="RNA-BINDING REGION-CONTAINING PROTEIN 3"/>
    <property type="match status" value="1"/>
</dbReference>
<evidence type="ECO:0000313" key="4">
    <source>
        <dbReference type="EMBL" id="ORX41981.1"/>
    </source>
</evidence>